<dbReference type="GO" id="GO:0006352">
    <property type="term" value="P:DNA-templated transcription initiation"/>
    <property type="evidence" value="ECO:0007669"/>
    <property type="project" value="InterPro"/>
</dbReference>
<accession>A0A4R1QV68</accession>
<dbReference type="InterPro" id="IPR039425">
    <property type="entry name" value="RNA_pol_sigma-70-like"/>
</dbReference>
<protein>
    <submittedName>
        <fullName evidence="7">RNA polymerase sigma-70 factor (ECF subfamily)</fullName>
    </submittedName>
</protein>
<dbReference type="Gene3D" id="1.10.10.10">
    <property type="entry name" value="Winged helix-like DNA-binding domain superfamily/Winged helix DNA-binding domain"/>
    <property type="match status" value="1"/>
</dbReference>
<evidence type="ECO:0000259" key="6">
    <source>
        <dbReference type="Pfam" id="PF08281"/>
    </source>
</evidence>
<feature type="domain" description="RNA polymerase sigma factor 70 region 4 type 2" evidence="6">
    <location>
        <begin position="97"/>
        <end position="148"/>
    </location>
</feature>
<dbReference type="PANTHER" id="PTHR43133">
    <property type="entry name" value="RNA POLYMERASE ECF-TYPE SIGMA FACTO"/>
    <property type="match status" value="1"/>
</dbReference>
<sequence length="158" mass="18000">MDRRQAERLVNTYSDLILRLSYTYLKSTADAQDICQTVFLKLLTSPRSFESPEHEKAWIIRATANACKDLLKSHWRRTTVAMDEAAPVPAPPTEEGSLLAAVQLLPPKYRAVIYLYYYEGYAAKEIARLLGENPATISTRLNRGRARLRTLLEQEELA</sequence>
<feature type="domain" description="RNA polymerase sigma-70 region 2" evidence="5">
    <location>
        <begin position="9"/>
        <end position="77"/>
    </location>
</feature>
<dbReference type="OrthoDB" id="2594372at2"/>
<comment type="caution">
    <text evidence="7">The sequence shown here is derived from an EMBL/GenBank/DDBJ whole genome shotgun (WGS) entry which is preliminary data.</text>
</comment>
<evidence type="ECO:0000256" key="4">
    <source>
        <dbReference type="ARBA" id="ARBA00023163"/>
    </source>
</evidence>
<dbReference type="InterPro" id="IPR014284">
    <property type="entry name" value="RNA_pol_sigma-70_dom"/>
</dbReference>
<dbReference type="CDD" id="cd06171">
    <property type="entry name" value="Sigma70_r4"/>
    <property type="match status" value="1"/>
</dbReference>
<dbReference type="GO" id="GO:0003677">
    <property type="term" value="F:DNA binding"/>
    <property type="evidence" value="ECO:0007669"/>
    <property type="project" value="InterPro"/>
</dbReference>
<keyword evidence="2" id="KW-0805">Transcription regulation</keyword>
<dbReference type="AlphaFoldDB" id="A0A4R1QV68"/>
<dbReference type="PANTHER" id="PTHR43133:SF60">
    <property type="entry name" value="RNA POLYMERASE SIGMA FACTOR SIGV"/>
    <property type="match status" value="1"/>
</dbReference>
<evidence type="ECO:0000313" key="7">
    <source>
        <dbReference type="EMBL" id="TCL57011.1"/>
    </source>
</evidence>
<keyword evidence="3" id="KW-0731">Sigma factor</keyword>
<reference evidence="7 8" key="1">
    <citation type="submission" date="2019-03" db="EMBL/GenBank/DDBJ databases">
        <title>Genomic Encyclopedia of Type Strains, Phase IV (KMG-IV): sequencing the most valuable type-strain genomes for metagenomic binning, comparative biology and taxonomic classification.</title>
        <authorList>
            <person name="Goeker M."/>
        </authorList>
    </citation>
    <scope>NUCLEOTIDE SEQUENCE [LARGE SCALE GENOMIC DNA]</scope>
    <source>
        <strain evidence="7 8">DSM 100451</strain>
    </source>
</reference>
<dbReference type="RefSeq" id="WP_058963401.1">
    <property type="nucleotide sequence ID" value="NZ_CABKVM010000014.1"/>
</dbReference>
<evidence type="ECO:0000256" key="3">
    <source>
        <dbReference type="ARBA" id="ARBA00023082"/>
    </source>
</evidence>
<dbReference type="NCBIfam" id="TIGR02937">
    <property type="entry name" value="sigma70-ECF"/>
    <property type="match status" value="1"/>
</dbReference>
<evidence type="ECO:0000313" key="8">
    <source>
        <dbReference type="Proteomes" id="UP000295184"/>
    </source>
</evidence>
<comment type="similarity">
    <text evidence="1">Belongs to the sigma-70 factor family. ECF subfamily.</text>
</comment>
<dbReference type="SUPFAM" id="SSF88946">
    <property type="entry name" value="Sigma2 domain of RNA polymerase sigma factors"/>
    <property type="match status" value="1"/>
</dbReference>
<dbReference type="EMBL" id="SLUM01000011">
    <property type="protein sequence ID" value="TCL57011.1"/>
    <property type="molecule type" value="Genomic_DNA"/>
</dbReference>
<proteinExistence type="inferred from homology"/>
<dbReference type="Pfam" id="PF08281">
    <property type="entry name" value="Sigma70_r4_2"/>
    <property type="match status" value="1"/>
</dbReference>
<keyword evidence="4" id="KW-0804">Transcription</keyword>
<dbReference type="Gene3D" id="1.10.1740.10">
    <property type="match status" value="1"/>
</dbReference>
<dbReference type="Pfam" id="PF04542">
    <property type="entry name" value="Sigma70_r2"/>
    <property type="match status" value="1"/>
</dbReference>
<dbReference type="InterPro" id="IPR013249">
    <property type="entry name" value="RNA_pol_sigma70_r4_t2"/>
</dbReference>
<gene>
    <name evidence="7" type="ORF">EDD77_1115</name>
</gene>
<evidence type="ECO:0000256" key="1">
    <source>
        <dbReference type="ARBA" id="ARBA00010641"/>
    </source>
</evidence>
<dbReference type="SUPFAM" id="SSF88659">
    <property type="entry name" value="Sigma3 and sigma4 domains of RNA polymerase sigma factors"/>
    <property type="match status" value="1"/>
</dbReference>
<dbReference type="InterPro" id="IPR013324">
    <property type="entry name" value="RNA_pol_sigma_r3/r4-like"/>
</dbReference>
<dbReference type="STRING" id="1650663.GCA_001486665_00908"/>
<dbReference type="InterPro" id="IPR036388">
    <property type="entry name" value="WH-like_DNA-bd_sf"/>
</dbReference>
<name>A0A4R1QV68_9FIRM</name>
<evidence type="ECO:0000259" key="5">
    <source>
        <dbReference type="Pfam" id="PF04542"/>
    </source>
</evidence>
<evidence type="ECO:0000256" key="2">
    <source>
        <dbReference type="ARBA" id="ARBA00023015"/>
    </source>
</evidence>
<organism evidence="7 8">
    <name type="scientific">Allofournierella massiliensis</name>
    <dbReference type="NCBI Taxonomy" id="1650663"/>
    <lineage>
        <taxon>Bacteria</taxon>
        <taxon>Bacillati</taxon>
        <taxon>Bacillota</taxon>
        <taxon>Clostridia</taxon>
        <taxon>Eubacteriales</taxon>
        <taxon>Oscillospiraceae</taxon>
        <taxon>Allofournierella</taxon>
    </lineage>
</organism>
<dbReference type="Proteomes" id="UP000295184">
    <property type="component" value="Unassembled WGS sequence"/>
</dbReference>
<dbReference type="InterPro" id="IPR013325">
    <property type="entry name" value="RNA_pol_sigma_r2"/>
</dbReference>
<dbReference type="InterPro" id="IPR007627">
    <property type="entry name" value="RNA_pol_sigma70_r2"/>
</dbReference>
<dbReference type="GO" id="GO:0016987">
    <property type="term" value="F:sigma factor activity"/>
    <property type="evidence" value="ECO:0007669"/>
    <property type="project" value="UniProtKB-KW"/>
</dbReference>